<protein>
    <submittedName>
        <fullName evidence="1">Uncharacterized protein</fullName>
    </submittedName>
</protein>
<name>A0A0E9VJF0_ANGAN</name>
<reference evidence="1" key="2">
    <citation type="journal article" date="2015" name="Fish Shellfish Immunol.">
        <title>Early steps in the European eel (Anguilla anguilla)-Vibrio vulnificus interaction in the gills: Role of the RtxA13 toxin.</title>
        <authorList>
            <person name="Callol A."/>
            <person name="Pajuelo D."/>
            <person name="Ebbesson L."/>
            <person name="Teles M."/>
            <person name="MacKenzie S."/>
            <person name="Amaro C."/>
        </authorList>
    </citation>
    <scope>NUCLEOTIDE SEQUENCE</scope>
</reference>
<sequence>MDPRVFYSQLQAEYRLCVCSQSAQYPFLWNIPFIFKALLTLVNRS</sequence>
<dbReference type="EMBL" id="GBXM01031239">
    <property type="protein sequence ID" value="JAH77338.1"/>
    <property type="molecule type" value="Transcribed_RNA"/>
</dbReference>
<proteinExistence type="predicted"/>
<accession>A0A0E9VJF0</accession>
<reference evidence="1" key="1">
    <citation type="submission" date="2014-11" db="EMBL/GenBank/DDBJ databases">
        <authorList>
            <person name="Amaro Gonzalez C."/>
        </authorList>
    </citation>
    <scope>NUCLEOTIDE SEQUENCE</scope>
</reference>
<evidence type="ECO:0000313" key="1">
    <source>
        <dbReference type="EMBL" id="JAH77338.1"/>
    </source>
</evidence>
<organism evidence="1">
    <name type="scientific">Anguilla anguilla</name>
    <name type="common">European freshwater eel</name>
    <name type="synonym">Muraena anguilla</name>
    <dbReference type="NCBI Taxonomy" id="7936"/>
    <lineage>
        <taxon>Eukaryota</taxon>
        <taxon>Metazoa</taxon>
        <taxon>Chordata</taxon>
        <taxon>Craniata</taxon>
        <taxon>Vertebrata</taxon>
        <taxon>Euteleostomi</taxon>
        <taxon>Actinopterygii</taxon>
        <taxon>Neopterygii</taxon>
        <taxon>Teleostei</taxon>
        <taxon>Anguilliformes</taxon>
        <taxon>Anguillidae</taxon>
        <taxon>Anguilla</taxon>
    </lineage>
</organism>
<dbReference type="AlphaFoldDB" id="A0A0E9VJF0"/>